<reference evidence="4" key="1">
    <citation type="journal article" date="2024" name="Int. J. Syst. Evol. Microbiol.">
        <title>Brooklawnia propionicigenes sp. nov., a facultatively anaerobic, propionate-producing bacterium isolated from a methanogenic reactor treating waste from cattle farms.</title>
        <authorList>
            <person name="Akita Y."/>
            <person name="Ueki A."/>
            <person name="Tonouchi A."/>
            <person name="Sugawara Y."/>
            <person name="Honma S."/>
            <person name="Kaku N."/>
            <person name="Ueki K."/>
        </authorList>
    </citation>
    <scope>NUCLEOTIDE SEQUENCE</scope>
    <source>
        <strain evidence="4">SH051</strain>
    </source>
</reference>
<evidence type="ECO:0000313" key="4">
    <source>
        <dbReference type="EMBL" id="BEH01346.1"/>
    </source>
</evidence>
<dbReference type="KEGG" id="broo:brsh051_06270"/>
<sequence length="246" mass="27122">MQADPGAQRALLQVAELDTKVARLRHRRSTLPENAKLAELQATRTKLSEQIVAAQTRRGDAEAEQERVEIDLAPARARLVRNQQKIDAGMIAAKALQPMLDEIEHLRGRIATLEDTQLDIMQQVEDETATSDKLAAERKGIETAMRDLLVQRDKAARELDQQIEGFGEQRKTLAGRLPAELIALYDKIAQRAGGTGAAELRARRCGGCGLELDVSELKRQATAAPDQVLRCEECGRILVRTESSGL</sequence>
<dbReference type="EMBL" id="AP028056">
    <property type="protein sequence ID" value="BEH01346.1"/>
    <property type="molecule type" value="Genomic_DNA"/>
</dbReference>
<dbReference type="InterPro" id="IPR056003">
    <property type="entry name" value="CT398_CC_hairpin"/>
</dbReference>
<dbReference type="Pfam" id="PF02591">
    <property type="entry name" value="Zn_ribbon_9"/>
    <property type="match status" value="1"/>
</dbReference>
<dbReference type="PANTHER" id="PTHR39082:SF1">
    <property type="entry name" value="SCAVENGER RECEPTOR CLASS A MEMBER 3"/>
    <property type="match status" value="1"/>
</dbReference>
<dbReference type="RefSeq" id="WP_286267483.1">
    <property type="nucleotide sequence ID" value="NZ_AP028056.1"/>
</dbReference>
<evidence type="ECO:0000259" key="3">
    <source>
        <dbReference type="Pfam" id="PF24481"/>
    </source>
</evidence>
<dbReference type="AlphaFoldDB" id="A0AAN0MFQ8"/>
<dbReference type="Gene3D" id="1.10.287.1490">
    <property type="match status" value="1"/>
</dbReference>
<name>A0AAN0MFQ8_9ACTN</name>
<gene>
    <name evidence="4" type="ORF">brsh051_06270</name>
</gene>
<evidence type="ECO:0000256" key="1">
    <source>
        <dbReference type="SAM" id="Coils"/>
    </source>
</evidence>
<organism evidence="4 5">
    <name type="scientific">Brooklawnia propionicigenes</name>
    <dbReference type="NCBI Taxonomy" id="3041175"/>
    <lineage>
        <taxon>Bacteria</taxon>
        <taxon>Bacillati</taxon>
        <taxon>Actinomycetota</taxon>
        <taxon>Actinomycetes</taxon>
        <taxon>Propionibacteriales</taxon>
        <taxon>Propionibacteriaceae</taxon>
        <taxon>Brooklawnia</taxon>
    </lineage>
</organism>
<feature type="domain" description="CT398-like coiled coil hairpin" evidence="3">
    <location>
        <begin position="14"/>
        <end position="192"/>
    </location>
</feature>
<keyword evidence="1" id="KW-0175">Coiled coil</keyword>
<proteinExistence type="predicted"/>
<evidence type="ECO:0000259" key="2">
    <source>
        <dbReference type="Pfam" id="PF02591"/>
    </source>
</evidence>
<dbReference type="Pfam" id="PF24481">
    <property type="entry name" value="CT398_CC"/>
    <property type="match status" value="1"/>
</dbReference>
<feature type="domain" description="C4-type zinc ribbon" evidence="2">
    <location>
        <begin position="204"/>
        <end position="238"/>
    </location>
</feature>
<feature type="coiled-coil region" evidence="1">
    <location>
        <begin position="7"/>
        <end position="64"/>
    </location>
</feature>
<dbReference type="InterPro" id="IPR052376">
    <property type="entry name" value="Oxidative_Scav/Glycosyltrans"/>
</dbReference>
<dbReference type="Proteomes" id="UP001431656">
    <property type="component" value="Chromosome"/>
</dbReference>
<keyword evidence="5" id="KW-1185">Reference proteome</keyword>
<accession>A0AAN0MFQ8</accession>
<dbReference type="InterPro" id="IPR003743">
    <property type="entry name" value="Zf-RING_7"/>
</dbReference>
<protein>
    <submittedName>
        <fullName evidence="4">C4-type zinc ribbon domain-containing protein</fullName>
    </submittedName>
</protein>
<evidence type="ECO:0000313" key="5">
    <source>
        <dbReference type="Proteomes" id="UP001431656"/>
    </source>
</evidence>
<dbReference type="PANTHER" id="PTHR39082">
    <property type="entry name" value="PHOSPHOLIPASE C-BETA-2-RELATED"/>
    <property type="match status" value="1"/>
</dbReference>